<evidence type="ECO:0000313" key="3">
    <source>
        <dbReference type="Proteomes" id="UP000028582"/>
    </source>
</evidence>
<dbReference type="EMBL" id="ANJA01000008">
    <property type="protein sequence ID" value="ETO86439.1"/>
    <property type="molecule type" value="Genomic_DNA"/>
</dbReference>
<reference evidence="2 3" key="1">
    <citation type="submission" date="2013-11" db="EMBL/GenBank/DDBJ databases">
        <title>The Genome Sequence of Phytophthora parasitica P1976.</title>
        <authorList>
            <consortium name="The Broad Institute Genomics Platform"/>
            <person name="Russ C."/>
            <person name="Tyler B."/>
            <person name="Panabieres F."/>
            <person name="Shan W."/>
            <person name="Tripathy S."/>
            <person name="Grunwald N."/>
            <person name="Machado M."/>
            <person name="Johnson C.S."/>
            <person name="Walker B."/>
            <person name="Young S."/>
            <person name="Zeng Q."/>
            <person name="Gargeya S."/>
            <person name="Fitzgerald M."/>
            <person name="Haas B."/>
            <person name="Abouelleil A."/>
            <person name="Allen A.W."/>
            <person name="Alvarado L."/>
            <person name="Arachchi H.M."/>
            <person name="Berlin A.M."/>
            <person name="Chapman S.B."/>
            <person name="Gainer-Dewar J."/>
            <person name="Goldberg J."/>
            <person name="Griggs A."/>
            <person name="Gujja S."/>
            <person name="Hansen M."/>
            <person name="Howarth C."/>
            <person name="Imamovic A."/>
            <person name="Ireland A."/>
            <person name="Larimer J."/>
            <person name="McCowan C."/>
            <person name="Murphy C."/>
            <person name="Pearson M."/>
            <person name="Poon T.W."/>
            <person name="Priest M."/>
            <person name="Roberts A."/>
            <person name="Saif S."/>
            <person name="Shea T."/>
            <person name="Sisk P."/>
            <person name="Sykes S."/>
            <person name="Wortman J."/>
            <person name="Nusbaum C."/>
            <person name="Birren B."/>
        </authorList>
    </citation>
    <scope>NUCLEOTIDE SEQUENCE [LARGE SCALE GENOMIC DNA]</scope>
    <source>
        <strain evidence="2 3">P1976</strain>
    </source>
</reference>
<dbReference type="Proteomes" id="UP000028582">
    <property type="component" value="Unassembled WGS sequence"/>
</dbReference>
<evidence type="ECO:0000256" key="1">
    <source>
        <dbReference type="SAM" id="MobiDB-lite"/>
    </source>
</evidence>
<dbReference type="AlphaFoldDB" id="A0A081B5M8"/>
<protein>
    <submittedName>
        <fullName evidence="2">Uncharacterized protein</fullName>
    </submittedName>
</protein>
<comment type="caution">
    <text evidence="2">The sequence shown here is derived from an EMBL/GenBank/DDBJ whole genome shotgun (WGS) entry which is preliminary data.</text>
</comment>
<feature type="compositionally biased region" description="Polar residues" evidence="1">
    <location>
        <begin position="1"/>
        <end position="16"/>
    </location>
</feature>
<gene>
    <name evidence="2" type="ORF">F444_00021</name>
</gene>
<sequence>MGGRLFQQSPVLSRSQRLQKREANPEDHCVSDKKRPYLPKPLVLAEATQNRLASNII</sequence>
<feature type="region of interest" description="Disordered" evidence="1">
    <location>
        <begin position="1"/>
        <end position="35"/>
    </location>
</feature>
<evidence type="ECO:0000313" key="2">
    <source>
        <dbReference type="EMBL" id="ETO86439.1"/>
    </source>
</evidence>
<name>A0A081B5M8_PHYNI</name>
<accession>A0A081B5M8</accession>
<organism evidence="2 3">
    <name type="scientific">Phytophthora nicotianae P1976</name>
    <dbReference type="NCBI Taxonomy" id="1317066"/>
    <lineage>
        <taxon>Eukaryota</taxon>
        <taxon>Sar</taxon>
        <taxon>Stramenopiles</taxon>
        <taxon>Oomycota</taxon>
        <taxon>Peronosporomycetes</taxon>
        <taxon>Peronosporales</taxon>
        <taxon>Peronosporaceae</taxon>
        <taxon>Phytophthora</taxon>
    </lineage>
</organism>
<proteinExistence type="predicted"/>
<feature type="compositionally biased region" description="Basic and acidic residues" evidence="1">
    <location>
        <begin position="19"/>
        <end position="35"/>
    </location>
</feature>